<protein>
    <submittedName>
        <fullName evidence="2">Uncharacterized protein</fullName>
    </submittedName>
</protein>
<dbReference type="EMBL" id="GBRH01243854">
    <property type="protein sequence ID" value="JAD54041.1"/>
    <property type="molecule type" value="Transcribed_RNA"/>
</dbReference>
<evidence type="ECO:0000313" key="2">
    <source>
        <dbReference type="EMBL" id="JAD54041.1"/>
    </source>
</evidence>
<reference evidence="2" key="1">
    <citation type="submission" date="2014-09" db="EMBL/GenBank/DDBJ databases">
        <authorList>
            <person name="Magalhaes I.L.F."/>
            <person name="Oliveira U."/>
            <person name="Santos F.R."/>
            <person name="Vidigal T.H.D.A."/>
            <person name="Brescovit A.D."/>
            <person name="Santos A.J."/>
        </authorList>
    </citation>
    <scope>NUCLEOTIDE SEQUENCE</scope>
    <source>
        <tissue evidence="2">Shoot tissue taken approximately 20 cm above the soil surface</tissue>
    </source>
</reference>
<name>A0A0A9ASE3_ARUDO</name>
<evidence type="ECO:0000256" key="1">
    <source>
        <dbReference type="SAM" id="MobiDB-lite"/>
    </source>
</evidence>
<reference evidence="2" key="2">
    <citation type="journal article" date="2015" name="Data Brief">
        <title>Shoot transcriptome of the giant reed, Arundo donax.</title>
        <authorList>
            <person name="Barrero R.A."/>
            <person name="Guerrero F.D."/>
            <person name="Moolhuijzen P."/>
            <person name="Goolsby J.A."/>
            <person name="Tidwell J."/>
            <person name="Bellgard S.E."/>
            <person name="Bellgard M.I."/>
        </authorList>
    </citation>
    <scope>NUCLEOTIDE SEQUENCE</scope>
    <source>
        <tissue evidence="2">Shoot tissue taken approximately 20 cm above the soil surface</tissue>
    </source>
</reference>
<proteinExistence type="predicted"/>
<organism evidence="2">
    <name type="scientific">Arundo donax</name>
    <name type="common">Giant reed</name>
    <name type="synonym">Donax arundinaceus</name>
    <dbReference type="NCBI Taxonomy" id="35708"/>
    <lineage>
        <taxon>Eukaryota</taxon>
        <taxon>Viridiplantae</taxon>
        <taxon>Streptophyta</taxon>
        <taxon>Embryophyta</taxon>
        <taxon>Tracheophyta</taxon>
        <taxon>Spermatophyta</taxon>
        <taxon>Magnoliopsida</taxon>
        <taxon>Liliopsida</taxon>
        <taxon>Poales</taxon>
        <taxon>Poaceae</taxon>
        <taxon>PACMAD clade</taxon>
        <taxon>Arundinoideae</taxon>
        <taxon>Arundineae</taxon>
        <taxon>Arundo</taxon>
    </lineage>
</organism>
<dbReference type="AlphaFoldDB" id="A0A0A9ASE3"/>
<sequence>MMQCTVGPTSSISFLCCAYCTGCHSSCQGSKSETTELPGVSDCGARR</sequence>
<accession>A0A0A9ASE3</accession>
<feature type="region of interest" description="Disordered" evidence="1">
    <location>
        <begin position="27"/>
        <end position="47"/>
    </location>
</feature>